<reference evidence="2 3" key="1">
    <citation type="submission" date="2018-05" db="EMBL/GenBank/DDBJ databases">
        <title>Genomic Encyclopedia of Type Strains, Phase IV (KMG-V): Genome sequencing to study the core and pangenomes of soil and plant-associated prokaryotes.</title>
        <authorList>
            <person name="Whitman W."/>
        </authorList>
    </citation>
    <scope>NUCLEOTIDE SEQUENCE [LARGE SCALE GENOMIC DNA]</scope>
    <source>
        <strain evidence="2 3">PNG 92-11</strain>
    </source>
</reference>
<dbReference type="EMBL" id="QGHE01000003">
    <property type="protein sequence ID" value="PWJ81183.1"/>
    <property type="molecule type" value="Genomic_DNA"/>
</dbReference>
<feature type="chain" id="PRO_5044786468" description="DUF1120 domain-containing protein" evidence="1">
    <location>
        <begin position="25"/>
        <end position="183"/>
    </location>
</feature>
<feature type="signal peptide" evidence="1">
    <location>
        <begin position="1"/>
        <end position="24"/>
    </location>
</feature>
<dbReference type="AlphaFoldDB" id="A0ABD6XTQ7"/>
<dbReference type="RefSeq" id="WP_109651993.1">
    <property type="nucleotide sequence ID" value="NZ_CP134724.1"/>
</dbReference>
<evidence type="ECO:0000313" key="3">
    <source>
        <dbReference type="Proteomes" id="UP000245996"/>
    </source>
</evidence>
<evidence type="ECO:0000313" key="2">
    <source>
        <dbReference type="EMBL" id="PWJ81183.1"/>
    </source>
</evidence>
<gene>
    <name evidence="2" type="ORF">C7430_103134</name>
</gene>
<comment type="caution">
    <text evidence="2">The sequence shown here is derived from an EMBL/GenBank/DDBJ whole genome shotgun (WGS) entry which is preliminary data.</text>
</comment>
<dbReference type="Proteomes" id="UP000245996">
    <property type="component" value="Unassembled WGS sequence"/>
</dbReference>
<evidence type="ECO:0008006" key="4">
    <source>
        <dbReference type="Google" id="ProtNLM"/>
    </source>
</evidence>
<sequence>MKQQSVLSLLLAISSLFTAAGAHAECQIQLSETQINYGEMTRGELISRPGNSLSAAELRMGDERESEITVICDRPTPLTLVFSGPAKDNESYLFGDQGRVTLTLHDVTIDDRPVMIESGGKQAAKMAFMASNPMRFRKEGLIASGSTLRAKVTIATWLAASATRVSDRQHWQLNGSFLVSSEG</sequence>
<protein>
    <recommendedName>
        <fullName evidence="4">DUF1120 domain-containing protein</fullName>
    </recommendedName>
</protein>
<proteinExistence type="predicted"/>
<accession>A0ABD6XTQ7</accession>
<organism evidence="2 3">
    <name type="scientific">Enterobacter agglomerans</name>
    <name type="common">Erwinia herbicola</name>
    <name type="synonym">Pantoea agglomerans</name>
    <dbReference type="NCBI Taxonomy" id="549"/>
    <lineage>
        <taxon>Bacteria</taxon>
        <taxon>Pseudomonadati</taxon>
        <taxon>Pseudomonadota</taxon>
        <taxon>Gammaproteobacteria</taxon>
        <taxon>Enterobacterales</taxon>
        <taxon>Erwiniaceae</taxon>
        <taxon>Pantoea</taxon>
        <taxon>Pantoea agglomerans group</taxon>
    </lineage>
</organism>
<name>A0ABD6XTQ7_ENTAG</name>
<keyword evidence="1" id="KW-0732">Signal</keyword>
<evidence type="ECO:0000256" key="1">
    <source>
        <dbReference type="SAM" id="SignalP"/>
    </source>
</evidence>